<dbReference type="Proteomes" id="UP000663836">
    <property type="component" value="Unassembled WGS sequence"/>
</dbReference>
<proteinExistence type="predicted"/>
<dbReference type="EMBL" id="CAJNOT010002496">
    <property type="protein sequence ID" value="CAF1321116.1"/>
    <property type="molecule type" value="Genomic_DNA"/>
</dbReference>
<sequence length="69" mass="7957">MADILSALYDNKIKDISQACELPLETVYTSLMEPAIGRFEAYWQYCRDEEGPCRSWKFPSCVISSRINC</sequence>
<dbReference type="EMBL" id="CAJOBD010008139">
    <property type="protein sequence ID" value="CAF4104844.1"/>
    <property type="molecule type" value="Genomic_DNA"/>
</dbReference>
<accession>A0A815F4R9</accession>
<evidence type="ECO:0000313" key="1">
    <source>
        <dbReference type="EMBL" id="CAF1321116.1"/>
    </source>
</evidence>
<evidence type="ECO:0000313" key="3">
    <source>
        <dbReference type="Proteomes" id="UP000663864"/>
    </source>
</evidence>
<evidence type="ECO:0000313" key="2">
    <source>
        <dbReference type="EMBL" id="CAF4104844.1"/>
    </source>
</evidence>
<organism evidence="1 3">
    <name type="scientific">Rotaria sordida</name>
    <dbReference type="NCBI Taxonomy" id="392033"/>
    <lineage>
        <taxon>Eukaryota</taxon>
        <taxon>Metazoa</taxon>
        <taxon>Spiralia</taxon>
        <taxon>Gnathifera</taxon>
        <taxon>Rotifera</taxon>
        <taxon>Eurotatoria</taxon>
        <taxon>Bdelloidea</taxon>
        <taxon>Philodinida</taxon>
        <taxon>Philodinidae</taxon>
        <taxon>Rotaria</taxon>
    </lineage>
</organism>
<protein>
    <submittedName>
        <fullName evidence="1">Uncharacterized protein</fullName>
    </submittedName>
</protein>
<dbReference type="Proteomes" id="UP000663864">
    <property type="component" value="Unassembled WGS sequence"/>
</dbReference>
<name>A0A815F4R9_9BILA</name>
<reference evidence="1" key="1">
    <citation type="submission" date="2021-02" db="EMBL/GenBank/DDBJ databases">
        <authorList>
            <person name="Nowell W R."/>
        </authorList>
    </citation>
    <scope>NUCLEOTIDE SEQUENCE</scope>
</reference>
<gene>
    <name evidence="2" type="ORF">JBS370_LOCUS31902</name>
    <name evidence="1" type="ORF">ZHD862_LOCUS29017</name>
</gene>
<dbReference type="AlphaFoldDB" id="A0A815F4R9"/>
<comment type="caution">
    <text evidence="1">The sequence shown here is derived from an EMBL/GenBank/DDBJ whole genome shotgun (WGS) entry which is preliminary data.</text>
</comment>